<reference evidence="1 2" key="1">
    <citation type="journal article" date="2010" name="J. Bacteriol.">
        <title>Genome sequence of a cellulose-producing bacterium, Gluconacetobacter hansenii ATCC 23769.</title>
        <authorList>
            <person name="Iyer P.R."/>
            <person name="Geib S.M."/>
            <person name="Catchmark J."/>
            <person name="Kao T.H."/>
            <person name="Tien M."/>
        </authorList>
    </citation>
    <scope>NUCLEOTIDE SEQUENCE [LARGE SCALE GENOMIC DNA]</scope>
    <source>
        <strain evidence="1 2">ATCC 23769</strain>
    </source>
</reference>
<evidence type="ECO:0000313" key="2">
    <source>
        <dbReference type="Proteomes" id="UP000006468"/>
    </source>
</evidence>
<name>D5QIB5_NOVHA</name>
<proteinExistence type="predicted"/>
<comment type="caution">
    <text evidence="1">The sequence shown here is derived from an EMBL/GenBank/DDBJ whole genome shotgun (WGS) entry which is preliminary data.</text>
</comment>
<accession>D5QIB5</accession>
<dbReference type="EMBL" id="ADTV01000057">
    <property type="protein sequence ID" value="EFG83230.1"/>
    <property type="molecule type" value="Genomic_DNA"/>
</dbReference>
<dbReference type="Proteomes" id="UP000006468">
    <property type="component" value="Chromosome"/>
</dbReference>
<protein>
    <submittedName>
        <fullName evidence="1">Uncharacterized protein</fullName>
    </submittedName>
</protein>
<dbReference type="AlphaFoldDB" id="D5QIB5"/>
<gene>
    <name evidence="1" type="ORF">GXY_14482</name>
</gene>
<sequence>MVACIGVAAMLTGYLLGKGRTACGMRARVWGSVMRMSCDGGGMNKNKNILVI</sequence>
<organism evidence="1 2">
    <name type="scientific">Novacetimonas hansenii ATCC 23769</name>
    <dbReference type="NCBI Taxonomy" id="714995"/>
    <lineage>
        <taxon>Bacteria</taxon>
        <taxon>Pseudomonadati</taxon>
        <taxon>Pseudomonadota</taxon>
        <taxon>Alphaproteobacteria</taxon>
        <taxon>Acetobacterales</taxon>
        <taxon>Acetobacteraceae</taxon>
        <taxon>Novacetimonas</taxon>
    </lineage>
</organism>
<evidence type="ECO:0000313" key="1">
    <source>
        <dbReference type="EMBL" id="EFG83230.1"/>
    </source>
</evidence>
<dbReference type="HOGENOM" id="CLU_3080899_0_0_5"/>